<dbReference type="NCBIfam" id="NF033855">
    <property type="entry name" value="tRNA_MNMC2"/>
    <property type="match status" value="1"/>
</dbReference>
<feature type="domain" description="MnmC-like methyltransferase" evidence="1">
    <location>
        <begin position="109"/>
        <end position="227"/>
    </location>
</feature>
<dbReference type="InterPro" id="IPR029063">
    <property type="entry name" value="SAM-dependent_MTases_sf"/>
</dbReference>
<dbReference type="Gene3D" id="3.40.50.150">
    <property type="entry name" value="Vaccinia Virus protein VP39"/>
    <property type="match status" value="1"/>
</dbReference>
<dbReference type="Pfam" id="PF05430">
    <property type="entry name" value="Methyltransf_30"/>
    <property type="match status" value="1"/>
</dbReference>
<dbReference type="KEGG" id="mmyr:MXMO3_03190"/>
<dbReference type="SUPFAM" id="SSF53335">
    <property type="entry name" value="S-adenosyl-L-methionine-dependent methyltransferases"/>
    <property type="match status" value="1"/>
</dbReference>
<evidence type="ECO:0000313" key="2">
    <source>
        <dbReference type="EMBL" id="AVX05696.1"/>
    </source>
</evidence>
<dbReference type="PANTHER" id="PTHR39963">
    <property type="entry name" value="SLL0983 PROTEIN"/>
    <property type="match status" value="1"/>
</dbReference>
<dbReference type="AlphaFoldDB" id="A0A2R4MIJ6"/>
<dbReference type="GO" id="GO:0004808">
    <property type="term" value="F:tRNA (5-methylaminomethyl-2-thiouridylate)(34)-methyltransferase activity"/>
    <property type="evidence" value="ECO:0007669"/>
    <property type="project" value="InterPro"/>
</dbReference>
<dbReference type="RefSeq" id="WP_117396501.1">
    <property type="nucleotide sequence ID" value="NZ_CP021330.1"/>
</dbReference>
<dbReference type="EMBL" id="CP021330">
    <property type="protein sequence ID" value="AVX05696.1"/>
    <property type="molecule type" value="Genomic_DNA"/>
</dbReference>
<gene>
    <name evidence="2" type="ORF">MXMO3_03190</name>
</gene>
<name>A0A2R4MIJ6_9HYPH</name>
<dbReference type="InterPro" id="IPR047785">
    <property type="entry name" value="tRNA_MNMC2"/>
</dbReference>
<dbReference type="PANTHER" id="PTHR39963:SF1">
    <property type="entry name" value="MNMC-LIKE METHYLTRANSFERASE DOMAIN-CONTAINING PROTEIN"/>
    <property type="match status" value="1"/>
</dbReference>
<dbReference type="InterPro" id="IPR008471">
    <property type="entry name" value="MnmC-like_methylTransf"/>
</dbReference>
<dbReference type="STRING" id="1122213.GCA_000423365_00882"/>
<dbReference type="Proteomes" id="UP000258927">
    <property type="component" value="Chromosome"/>
</dbReference>
<organism evidence="2 3">
    <name type="scientific">Maritalea myrionectae</name>
    <dbReference type="NCBI Taxonomy" id="454601"/>
    <lineage>
        <taxon>Bacteria</taxon>
        <taxon>Pseudomonadati</taxon>
        <taxon>Pseudomonadota</taxon>
        <taxon>Alphaproteobacteria</taxon>
        <taxon>Hyphomicrobiales</taxon>
        <taxon>Devosiaceae</taxon>
        <taxon>Maritalea</taxon>
    </lineage>
</organism>
<accession>A0A2R4MIJ6</accession>
<dbReference type="GO" id="GO:0016645">
    <property type="term" value="F:oxidoreductase activity, acting on the CH-NH group of donors"/>
    <property type="evidence" value="ECO:0007669"/>
    <property type="project" value="InterPro"/>
</dbReference>
<evidence type="ECO:0000313" key="3">
    <source>
        <dbReference type="Proteomes" id="UP000258927"/>
    </source>
</evidence>
<proteinExistence type="predicted"/>
<reference evidence="2 3" key="1">
    <citation type="submission" date="2017-05" db="EMBL/GenBank/DDBJ databases">
        <title>Genome Analysis of Maritalea myrionectae HL2708#5.</title>
        <authorList>
            <consortium name="Cotde Inc.-PKNU"/>
            <person name="Jang D."/>
            <person name="Oh H.-M."/>
        </authorList>
    </citation>
    <scope>NUCLEOTIDE SEQUENCE [LARGE SCALE GENOMIC DNA]</scope>
    <source>
        <strain evidence="2 3">HL2708#5</strain>
    </source>
</reference>
<protein>
    <submittedName>
        <fullName evidence="2">tRNA 5-methylaminomethyl-2-thiouridine biosynthesis bifunctional protein MnmC</fullName>
    </submittedName>
</protein>
<sequence>MTKPPHLEWHENDMPFSPEFGDHFYSHADGRLECDYVFIQSNTIPERWTQKDQFSIGELGFGTGLNFLETWRQWRDVRGEGQMLHFTSFELYPMTAAQIERALEPWPMLAELRDLMLHHWEQITAGNAVEIEPGIVLQLQIGDVTQTLPKWQGMADAWYLDGFAPAKNPAMWGEELMQALAAHTHPKGTFATYTAAGWVRRNLQAAGFEVTRKKGHAGKRQMMCGQLKPTDQLND</sequence>
<evidence type="ECO:0000259" key="1">
    <source>
        <dbReference type="Pfam" id="PF05430"/>
    </source>
</evidence>
<keyword evidence="3" id="KW-1185">Reference proteome</keyword>